<dbReference type="PANTHER" id="PTHR16088">
    <property type="entry name" value="YY1 ASSOCIATED PROTEIN-RELATED"/>
    <property type="match status" value="1"/>
</dbReference>
<evidence type="ECO:0000256" key="3">
    <source>
        <dbReference type="ARBA" id="ARBA00023242"/>
    </source>
</evidence>
<feature type="compositionally biased region" description="Acidic residues" evidence="4">
    <location>
        <begin position="27"/>
        <end position="42"/>
    </location>
</feature>
<gene>
    <name evidence="5" type="ORF">KC01_LOCUS35249</name>
</gene>
<keyword evidence="3" id="KW-0539">Nucleus</keyword>
<feature type="compositionally biased region" description="Acidic residues" evidence="4">
    <location>
        <begin position="54"/>
        <end position="66"/>
    </location>
</feature>
<name>A0AAV2M4V0_KNICA</name>
<dbReference type="AlphaFoldDB" id="A0AAV2M4V0"/>
<dbReference type="Proteomes" id="UP001497482">
    <property type="component" value="Chromosome 6"/>
</dbReference>
<organism evidence="5 6">
    <name type="scientific">Knipowitschia caucasica</name>
    <name type="common">Caucasian dwarf goby</name>
    <name type="synonym">Pomatoschistus caucasicus</name>
    <dbReference type="NCBI Taxonomy" id="637954"/>
    <lineage>
        <taxon>Eukaryota</taxon>
        <taxon>Metazoa</taxon>
        <taxon>Chordata</taxon>
        <taxon>Craniata</taxon>
        <taxon>Vertebrata</taxon>
        <taxon>Euteleostomi</taxon>
        <taxon>Actinopterygii</taxon>
        <taxon>Neopterygii</taxon>
        <taxon>Teleostei</taxon>
        <taxon>Neoteleostei</taxon>
        <taxon>Acanthomorphata</taxon>
        <taxon>Gobiaria</taxon>
        <taxon>Gobiiformes</taxon>
        <taxon>Gobioidei</taxon>
        <taxon>Gobiidae</taxon>
        <taxon>Gobiinae</taxon>
        <taxon>Knipowitschia</taxon>
    </lineage>
</organism>
<dbReference type="GO" id="GO:0005634">
    <property type="term" value="C:nucleus"/>
    <property type="evidence" value="ECO:0007669"/>
    <property type="project" value="TreeGrafter"/>
</dbReference>
<keyword evidence="1" id="KW-0805">Transcription regulation</keyword>
<dbReference type="InterPro" id="IPR052435">
    <property type="entry name" value="YY1-Transcr_Regul"/>
</dbReference>
<evidence type="ECO:0000256" key="2">
    <source>
        <dbReference type="ARBA" id="ARBA00023163"/>
    </source>
</evidence>
<feature type="region of interest" description="Disordered" evidence="4">
    <location>
        <begin position="18"/>
        <end position="79"/>
    </location>
</feature>
<keyword evidence="2" id="KW-0804">Transcription</keyword>
<sequence>MFLWGRLEAELRVLNPDFNETRSSLDPDPDQDPDQDPEEDRDWTDWLRGLMTSDVEEEADDDDDPEYNFLADRDEPDLEDYRDDRGVRITKKEVSELMEELFETVSAKNVTATGSLT</sequence>
<dbReference type="GO" id="GO:0006355">
    <property type="term" value="P:regulation of DNA-templated transcription"/>
    <property type="evidence" value="ECO:0007669"/>
    <property type="project" value="TreeGrafter"/>
</dbReference>
<keyword evidence="6" id="KW-1185">Reference proteome</keyword>
<proteinExistence type="predicted"/>
<reference evidence="5 6" key="1">
    <citation type="submission" date="2024-04" db="EMBL/GenBank/DDBJ databases">
        <authorList>
            <person name="Waldvogel A.-M."/>
            <person name="Schoenle A."/>
        </authorList>
    </citation>
    <scope>NUCLEOTIDE SEQUENCE [LARGE SCALE GENOMIC DNA]</scope>
</reference>
<dbReference type="PANTHER" id="PTHR16088:SF3">
    <property type="entry name" value="GON-4-LIKE PROTEIN"/>
    <property type="match status" value="1"/>
</dbReference>
<evidence type="ECO:0000256" key="1">
    <source>
        <dbReference type="ARBA" id="ARBA00023015"/>
    </source>
</evidence>
<dbReference type="EMBL" id="OZ035828">
    <property type="protein sequence ID" value="CAL1608290.1"/>
    <property type="molecule type" value="Genomic_DNA"/>
</dbReference>
<accession>A0AAV2M4V0</accession>
<evidence type="ECO:0000256" key="4">
    <source>
        <dbReference type="SAM" id="MobiDB-lite"/>
    </source>
</evidence>
<evidence type="ECO:0000313" key="5">
    <source>
        <dbReference type="EMBL" id="CAL1608290.1"/>
    </source>
</evidence>
<evidence type="ECO:0000313" key="6">
    <source>
        <dbReference type="Proteomes" id="UP001497482"/>
    </source>
</evidence>
<protein>
    <submittedName>
        <fullName evidence="5">Uncharacterized protein</fullName>
    </submittedName>
</protein>
<dbReference type="GO" id="GO:0003712">
    <property type="term" value="F:transcription coregulator activity"/>
    <property type="evidence" value="ECO:0007669"/>
    <property type="project" value="TreeGrafter"/>
</dbReference>